<evidence type="ECO:0000259" key="3">
    <source>
        <dbReference type="Pfam" id="PF02517"/>
    </source>
</evidence>
<feature type="compositionally biased region" description="Low complexity" evidence="1">
    <location>
        <begin position="7"/>
        <end position="17"/>
    </location>
</feature>
<proteinExistence type="predicted"/>
<evidence type="ECO:0000313" key="4">
    <source>
        <dbReference type="EMBL" id="PTF13692.1"/>
    </source>
</evidence>
<evidence type="ECO:0000313" key="6">
    <source>
        <dbReference type="Proteomes" id="UP000242088"/>
    </source>
</evidence>
<dbReference type="InterPro" id="IPR052710">
    <property type="entry name" value="CAAX_protease"/>
</dbReference>
<accession>A0A2K4DNQ4</accession>
<evidence type="ECO:0000313" key="5">
    <source>
        <dbReference type="EMBL" id="PTF15656.1"/>
    </source>
</evidence>
<feature type="transmembrane region" description="Helical" evidence="2">
    <location>
        <begin position="37"/>
        <end position="66"/>
    </location>
</feature>
<keyword evidence="6" id="KW-1185">Reference proteome</keyword>
<feature type="transmembrane region" description="Helical" evidence="2">
    <location>
        <begin position="218"/>
        <end position="236"/>
    </location>
</feature>
<feature type="region of interest" description="Disordered" evidence="1">
    <location>
        <begin position="1"/>
        <end position="28"/>
    </location>
</feature>
<dbReference type="RefSeq" id="WP_103166418.1">
    <property type="nucleotide sequence ID" value="NZ_JAHCOY010000005.1"/>
</dbReference>
<dbReference type="GO" id="GO:0004175">
    <property type="term" value="F:endopeptidase activity"/>
    <property type="evidence" value="ECO:0007669"/>
    <property type="project" value="UniProtKB-ARBA"/>
</dbReference>
<dbReference type="GO" id="GO:0080120">
    <property type="term" value="P:CAAX-box protein maturation"/>
    <property type="evidence" value="ECO:0007669"/>
    <property type="project" value="UniProtKB-ARBA"/>
</dbReference>
<dbReference type="EMBL" id="PYZI01000008">
    <property type="protein sequence ID" value="PTF13692.1"/>
    <property type="molecule type" value="Genomic_DNA"/>
</dbReference>
<feature type="transmembrane region" description="Helical" evidence="2">
    <location>
        <begin position="248"/>
        <end position="269"/>
    </location>
</feature>
<name>A0A2K4DNQ4_9STAP</name>
<reference evidence="5" key="3">
    <citation type="submission" date="2018-03" db="EMBL/GenBank/DDBJ databases">
        <authorList>
            <person name="Keele B.F."/>
        </authorList>
    </citation>
    <scope>NUCLEOTIDE SEQUENCE</scope>
    <source>
        <strain evidence="5">SNUC 4143</strain>
    </source>
</reference>
<organism evidence="5 7">
    <name type="scientific">Staphylococcus devriesei</name>
    <dbReference type="NCBI Taxonomy" id="586733"/>
    <lineage>
        <taxon>Bacteria</taxon>
        <taxon>Bacillati</taxon>
        <taxon>Bacillota</taxon>
        <taxon>Bacilli</taxon>
        <taxon>Bacillales</taxon>
        <taxon>Staphylococcaceae</taxon>
        <taxon>Staphylococcus</taxon>
    </lineage>
</organism>
<feature type="transmembrane region" description="Helical" evidence="2">
    <location>
        <begin position="72"/>
        <end position="95"/>
    </location>
</feature>
<protein>
    <submittedName>
        <fullName evidence="5">CPBP family intramembrane metalloprotease</fullName>
    </submittedName>
</protein>
<keyword evidence="2" id="KW-0812">Transmembrane</keyword>
<sequence length="270" mass="30619">MEHTMDSTRTSSTQSTQNQEPLEPNHQKLVKPKGNRFLNVLIFIFFMIFVQIPAILALSILGLTVAKDSLGLTIGLSVIFIIVSVFVIWAVRTYYRRHTYENIHLKLQPRDVRIDILWFFLLRVIAIGLSLLMGVVYGQSQSANDKALMQNLERIDHLTPSIIIALIVFFTAITFVAPYVEEHTFRGIFKETIFKRGAFVLPLILSSAIFSINHASGNLIGFLMYMLMGMGMYMAYQRRGSLKDSILVHMLNNASASITMILGLIYIILK</sequence>
<keyword evidence="5" id="KW-0378">Hydrolase</keyword>
<dbReference type="Pfam" id="PF02517">
    <property type="entry name" value="Rce1-like"/>
    <property type="match status" value="1"/>
</dbReference>
<dbReference type="GO" id="GO:0008237">
    <property type="term" value="F:metallopeptidase activity"/>
    <property type="evidence" value="ECO:0007669"/>
    <property type="project" value="UniProtKB-KW"/>
</dbReference>
<evidence type="ECO:0000256" key="2">
    <source>
        <dbReference type="SAM" id="Phobius"/>
    </source>
</evidence>
<dbReference type="OrthoDB" id="8607342at2"/>
<dbReference type="InterPro" id="IPR003675">
    <property type="entry name" value="Rce1/LyrA-like_dom"/>
</dbReference>
<dbReference type="PANTHER" id="PTHR36435:SF1">
    <property type="entry name" value="CAAX AMINO TERMINAL PROTEASE FAMILY PROTEIN"/>
    <property type="match status" value="1"/>
</dbReference>
<dbReference type="AlphaFoldDB" id="A0A2K4DNQ4"/>
<feature type="domain" description="CAAX prenyl protease 2/Lysostaphin resistance protein A-like" evidence="3">
    <location>
        <begin position="166"/>
        <end position="254"/>
    </location>
</feature>
<gene>
    <name evidence="4" type="ORF">BUY47_07575</name>
    <name evidence="5" type="ORF">BUY48_06040</name>
</gene>
<keyword evidence="2" id="KW-0472">Membrane</keyword>
<comment type="caution">
    <text evidence="5">The sequence shown here is derived from an EMBL/GenBank/DDBJ whole genome shotgun (WGS) entry which is preliminary data.</text>
</comment>
<reference evidence="6 7" key="1">
    <citation type="journal article" date="2016" name="Front. Microbiol.">
        <title>Comprehensive Phylogenetic Analysis of Bovine Non-aureus Staphylococci Species Based on Whole-Genome Sequencing.</title>
        <authorList>
            <person name="Naushad S."/>
            <person name="Barkema H.W."/>
            <person name="Luby C."/>
            <person name="Condas L.A."/>
            <person name="Nobrega D.B."/>
            <person name="Carson D.A."/>
            <person name="De Buck J."/>
        </authorList>
    </citation>
    <scope>NUCLEOTIDE SEQUENCE [LARGE SCALE GENOMIC DNA]</scope>
    <source>
        <strain evidence="4 6">SNUC 1409</strain>
        <strain evidence="5 7">SNUC 4143</strain>
    </source>
</reference>
<feature type="transmembrane region" description="Helical" evidence="2">
    <location>
        <begin position="116"/>
        <end position="138"/>
    </location>
</feature>
<keyword evidence="5" id="KW-0482">Metalloprotease</keyword>
<feature type="transmembrane region" description="Helical" evidence="2">
    <location>
        <begin position="158"/>
        <end position="181"/>
    </location>
</feature>
<dbReference type="Proteomes" id="UP000242088">
    <property type="component" value="Unassembled WGS sequence"/>
</dbReference>
<keyword evidence="5" id="KW-0645">Protease</keyword>
<evidence type="ECO:0000256" key="1">
    <source>
        <dbReference type="SAM" id="MobiDB-lite"/>
    </source>
</evidence>
<evidence type="ECO:0000313" key="7">
    <source>
        <dbReference type="Proteomes" id="UP000243350"/>
    </source>
</evidence>
<dbReference type="GeneID" id="48886861"/>
<keyword evidence="2" id="KW-1133">Transmembrane helix</keyword>
<dbReference type="PANTHER" id="PTHR36435">
    <property type="entry name" value="SLR1288 PROTEIN"/>
    <property type="match status" value="1"/>
</dbReference>
<dbReference type="Proteomes" id="UP000243350">
    <property type="component" value="Unassembled WGS sequence"/>
</dbReference>
<dbReference type="EMBL" id="PYZH01000029">
    <property type="protein sequence ID" value="PTF15656.1"/>
    <property type="molecule type" value="Genomic_DNA"/>
</dbReference>
<dbReference type="GO" id="GO:0006508">
    <property type="term" value="P:proteolysis"/>
    <property type="evidence" value="ECO:0007669"/>
    <property type="project" value="UniProtKB-KW"/>
</dbReference>
<reference evidence="4" key="2">
    <citation type="submission" date="2018-03" db="EMBL/GenBank/DDBJ databases">
        <authorList>
            <person name="Naushad S."/>
        </authorList>
    </citation>
    <scope>NUCLEOTIDE SEQUENCE</scope>
    <source>
        <strain evidence="4">SNUC 1409</strain>
    </source>
</reference>